<organism evidence="2 3">
    <name type="scientific">Formosa maritima</name>
    <dbReference type="NCBI Taxonomy" id="2592046"/>
    <lineage>
        <taxon>Bacteria</taxon>
        <taxon>Pseudomonadati</taxon>
        <taxon>Bacteroidota</taxon>
        <taxon>Flavobacteriia</taxon>
        <taxon>Flavobacteriales</taxon>
        <taxon>Flavobacteriaceae</taxon>
        <taxon>Formosa</taxon>
    </lineage>
</organism>
<evidence type="ECO:0000313" key="3">
    <source>
        <dbReference type="Proteomes" id="UP000324550"/>
    </source>
</evidence>
<proteinExistence type="predicted"/>
<dbReference type="Proteomes" id="UP000324550">
    <property type="component" value="Unassembled WGS sequence"/>
</dbReference>
<accession>A0A5D0GD15</accession>
<dbReference type="AlphaFoldDB" id="A0A5D0GD15"/>
<name>A0A5D0GD15_9FLAO</name>
<keyword evidence="2" id="KW-0489">Methyltransferase</keyword>
<keyword evidence="2" id="KW-0808">Transferase</keyword>
<dbReference type="GO" id="GO:0032259">
    <property type="term" value="P:methylation"/>
    <property type="evidence" value="ECO:0007669"/>
    <property type="project" value="UniProtKB-KW"/>
</dbReference>
<dbReference type="RefSeq" id="WP_148454304.1">
    <property type="nucleotide sequence ID" value="NZ_VSFC01000030.1"/>
</dbReference>
<dbReference type="Pfam" id="PF08241">
    <property type="entry name" value="Methyltransf_11"/>
    <property type="match status" value="1"/>
</dbReference>
<dbReference type="SUPFAM" id="SSF53335">
    <property type="entry name" value="S-adenosyl-L-methionine-dependent methyltransferases"/>
    <property type="match status" value="1"/>
</dbReference>
<keyword evidence="3" id="KW-1185">Reference proteome</keyword>
<protein>
    <submittedName>
        <fullName evidence="2">Methyltransferase domain-containing protein</fullName>
    </submittedName>
</protein>
<dbReference type="EMBL" id="VSFC01000030">
    <property type="protein sequence ID" value="TYA56651.1"/>
    <property type="molecule type" value="Genomic_DNA"/>
</dbReference>
<gene>
    <name evidence="2" type="ORF">FVF61_05805</name>
</gene>
<feature type="domain" description="Methyltransferase type 11" evidence="1">
    <location>
        <begin position="122"/>
        <end position="173"/>
    </location>
</feature>
<dbReference type="Gene3D" id="3.40.50.150">
    <property type="entry name" value="Vaccinia Virus protein VP39"/>
    <property type="match status" value="1"/>
</dbReference>
<dbReference type="CDD" id="cd02440">
    <property type="entry name" value="AdoMet_MTases"/>
    <property type="match status" value="1"/>
</dbReference>
<dbReference type="InterPro" id="IPR013216">
    <property type="entry name" value="Methyltransf_11"/>
</dbReference>
<evidence type="ECO:0000313" key="2">
    <source>
        <dbReference type="EMBL" id="TYA56651.1"/>
    </source>
</evidence>
<comment type="caution">
    <text evidence="2">The sequence shown here is derived from an EMBL/GenBank/DDBJ whole genome shotgun (WGS) entry which is preliminary data.</text>
</comment>
<dbReference type="GO" id="GO:0008757">
    <property type="term" value="F:S-adenosylmethionine-dependent methyltransferase activity"/>
    <property type="evidence" value="ECO:0007669"/>
    <property type="project" value="InterPro"/>
</dbReference>
<reference evidence="2 3" key="1">
    <citation type="submission" date="2019-08" db="EMBL/GenBank/DDBJ databases">
        <title>Formosa sediminis sp. nov., isolated from marine sediment.</title>
        <authorList>
            <person name="Cao W.R."/>
        </authorList>
    </citation>
    <scope>NUCLEOTIDE SEQUENCE [LARGE SCALE GENOMIC DNA]</scope>
    <source>
        <strain evidence="2 3">1494</strain>
    </source>
</reference>
<evidence type="ECO:0000259" key="1">
    <source>
        <dbReference type="Pfam" id="PF08241"/>
    </source>
</evidence>
<dbReference type="OrthoDB" id="3896938at2"/>
<dbReference type="InterPro" id="IPR029063">
    <property type="entry name" value="SAM-dependent_MTases_sf"/>
</dbReference>
<sequence>MKQRIKKYLPKFILKQYYSNINKRRYSGNAVECPICHSQFKIFKSYGVVERENAECLKCGSLERHRLLWKYLNEKLNFFEGNKPIKVLHFAPERIFFNEFIKSNNINYIPCDLYPEYFNYNEQVQIEKVDITSIPYEDNSFDFILCNHVLEHIPNDKLAMTELFRVMKPGGFGILQVPLDPNLINTYEDFTIITPEAKEVAFGQHDHVRVYGLDYKQRLENVGFKVCVDDFAQTLTKESCFKYGLIESEMIYKCSKEI</sequence>